<reference evidence="10 11" key="1">
    <citation type="journal article" date="2018" name="G3 (Bethesda)">
        <title>Phylogenetic and Phylogenomic Definition of Rhizopus Species.</title>
        <authorList>
            <person name="Gryganskyi A.P."/>
            <person name="Golan J."/>
            <person name="Dolatabadi S."/>
            <person name="Mondo S."/>
            <person name="Robb S."/>
            <person name="Idnurm A."/>
            <person name="Muszewska A."/>
            <person name="Steczkiewicz K."/>
            <person name="Masonjones S."/>
            <person name="Liao H.L."/>
            <person name="Gajdeczka M.T."/>
            <person name="Anike F."/>
            <person name="Vuek A."/>
            <person name="Anishchenko I.M."/>
            <person name="Voigt K."/>
            <person name="de Hoog G.S."/>
            <person name="Smith M.E."/>
            <person name="Heitman J."/>
            <person name="Vilgalys R."/>
            <person name="Stajich J.E."/>
        </authorList>
    </citation>
    <scope>NUCLEOTIDE SEQUENCE [LARGE SCALE GENOMIC DNA]</scope>
    <source>
        <strain evidence="10 11">LSU 92-RS-03</strain>
    </source>
</reference>
<evidence type="ECO:0000256" key="4">
    <source>
        <dbReference type="ARBA" id="ARBA00022679"/>
    </source>
</evidence>
<dbReference type="EMBL" id="PJQM01001345">
    <property type="protein sequence ID" value="RCI02558.1"/>
    <property type="molecule type" value="Genomic_DNA"/>
</dbReference>
<comment type="caution">
    <text evidence="10">The sequence shown here is derived from an EMBL/GenBank/DDBJ whole genome shotgun (WGS) entry which is preliminary data.</text>
</comment>
<feature type="domain" description="Wax synthase" evidence="9">
    <location>
        <begin position="229"/>
        <end position="317"/>
    </location>
</feature>
<feature type="transmembrane region" description="Helical" evidence="8">
    <location>
        <begin position="58"/>
        <end position="77"/>
    </location>
</feature>
<evidence type="ECO:0000256" key="6">
    <source>
        <dbReference type="ARBA" id="ARBA00022989"/>
    </source>
</evidence>
<dbReference type="Pfam" id="PF13813">
    <property type="entry name" value="MBOAT_2"/>
    <property type="match status" value="1"/>
</dbReference>
<dbReference type="GO" id="GO:0016020">
    <property type="term" value="C:membrane"/>
    <property type="evidence" value="ECO:0007669"/>
    <property type="project" value="UniProtKB-SubCell"/>
</dbReference>
<gene>
    <name evidence="10" type="ORF">CU098_008622</name>
</gene>
<dbReference type="PANTHER" id="PTHR31595:SF57">
    <property type="entry name" value="OS04G0481900 PROTEIN"/>
    <property type="match status" value="1"/>
</dbReference>
<accession>A0A367KK70</accession>
<feature type="transmembrane region" description="Helical" evidence="8">
    <location>
        <begin position="335"/>
        <end position="353"/>
    </location>
</feature>
<feature type="transmembrane region" description="Helical" evidence="8">
    <location>
        <begin position="6"/>
        <end position="24"/>
    </location>
</feature>
<feature type="transmembrane region" description="Helical" evidence="8">
    <location>
        <begin position="120"/>
        <end position="138"/>
    </location>
</feature>
<keyword evidence="6 8" id="KW-1133">Transmembrane helix</keyword>
<dbReference type="STRING" id="4846.A0A367KK70"/>
<evidence type="ECO:0000313" key="11">
    <source>
        <dbReference type="Proteomes" id="UP000253551"/>
    </source>
</evidence>
<organism evidence="10 11">
    <name type="scientific">Rhizopus stolonifer</name>
    <name type="common">Rhizopus nigricans</name>
    <dbReference type="NCBI Taxonomy" id="4846"/>
    <lineage>
        <taxon>Eukaryota</taxon>
        <taxon>Fungi</taxon>
        <taxon>Fungi incertae sedis</taxon>
        <taxon>Mucoromycota</taxon>
        <taxon>Mucoromycotina</taxon>
        <taxon>Mucoromycetes</taxon>
        <taxon>Mucorales</taxon>
        <taxon>Mucorineae</taxon>
        <taxon>Rhizopodaceae</taxon>
        <taxon>Rhizopus</taxon>
    </lineage>
</organism>
<dbReference type="OrthoDB" id="1077582at2759"/>
<keyword evidence="11" id="KW-1185">Reference proteome</keyword>
<evidence type="ECO:0000259" key="9">
    <source>
        <dbReference type="Pfam" id="PF13813"/>
    </source>
</evidence>
<dbReference type="PANTHER" id="PTHR31595">
    <property type="entry name" value="LONG-CHAIN-ALCOHOL O-FATTY-ACYLTRANSFERASE 3-RELATED"/>
    <property type="match status" value="1"/>
</dbReference>
<comment type="similarity">
    <text evidence="3">Belongs to the wax synthase family.</text>
</comment>
<evidence type="ECO:0000256" key="2">
    <source>
        <dbReference type="ARBA" id="ARBA00005179"/>
    </source>
</evidence>
<evidence type="ECO:0000256" key="3">
    <source>
        <dbReference type="ARBA" id="ARBA00007282"/>
    </source>
</evidence>
<sequence length="387" mass="45025">MYIIKKVILYTGCSIPPLLFYLLIKDNASPPTYMILSLAFLQLLIPVAFDAIDTRLDMTIGALIAVVTTCRMFMYLIQRQQGKQIQPFYEVLSIWNQVYPLPNLKQEPSLDQIRHDAARFLIRAGMYILIYIPLFGFMDGFVRVCQEPPESLNTTDAYLSRVWTLGHPSFKFLFYYFWTGITLTLHIVIIPLLHLVFHAIQLNLVIWLPFHHKLRVRLHHDLAQFVAQPPLFTKPWLTRSVHDLWSRRWHQVFRSGFLQLAYSPVRRWFTNKTIGRCAGTMAVFICSGLMHDYLILAMMGYSSPKKGVWGHQTLFFTLQGVGTLVSLKSPRLPTWLAWLLTWIWIVYTAPIFLEPYIRLGYHHFAQVPGFPNFLDPLMGKLCPFGNK</sequence>
<comment type="subcellular location">
    <subcellularLocation>
        <location evidence="1">Membrane</location>
        <topology evidence="1">Multi-pass membrane protein</topology>
    </subcellularLocation>
</comment>
<evidence type="ECO:0000313" key="10">
    <source>
        <dbReference type="EMBL" id="RCI02558.1"/>
    </source>
</evidence>
<keyword evidence="5 8" id="KW-0812">Transmembrane</keyword>
<keyword evidence="4" id="KW-0808">Transferase</keyword>
<dbReference type="GO" id="GO:0006629">
    <property type="term" value="P:lipid metabolic process"/>
    <property type="evidence" value="ECO:0007669"/>
    <property type="project" value="InterPro"/>
</dbReference>
<keyword evidence="7 8" id="KW-0472">Membrane</keyword>
<dbReference type="Proteomes" id="UP000253551">
    <property type="component" value="Unassembled WGS sequence"/>
</dbReference>
<feature type="transmembrane region" description="Helical" evidence="8">
    <location>
        <begin position="277"/>
        <end position="301"/>
    </location>
</feature>
<protein>
    <recommendedName>
        <fullName evidence="9">Wax synthase domain-containing protein</fullName>
    </recommendedName>
</protein>
<comment type="pathway">
    <text evidence="2">Secondary metabolite biosynthesis.</text>
</comment>
<dbReference type="GO" id="GO:0008374">
    <property type="term" value="F:O-acyltransferase activity"/>
    <property type="evidence" value="ECO:0007669"/>
    <property type="project" value="InterPro"/>
</dbReference>
<evidence type="ECO:0000256" key="7">
    <source>
        <dbReference type="ARBA" id="ARBA00023136"/>
    </source>
</evidence>
<evidence type="ECO:0000256" key="8">
    <source>
        <dbReference type="SAM" id="Phobius"/>
    </source>
</evidence>
<evidence type="ECO:0000256" key="1">
    <source>
        <dbReference type="ARBA" id="ARBA00004141"/>
    </source>
</evidence>
<dbReference type="InterPro" id="IPR032805">
    <property type="entry name" value="Wax_synthase_dom"/>
</dbReference>
<dbReference type="InterPro" id="IPR044851">
    <property type="entry name" value="Wax_synthase"/>
</dbReference>
<proteinExistence type="inferred from homology"/>
<name>A0A367KK70_RHIST</name>
<feature type="transmembrane region" description="Helical" evidence="8">
    <location>
        <begin position="175"/>
        <end position="208"/>
    </location>
</feature>
<dbReference type="AlphaFoldDB" id="A0A367KK70"/>
<evidence type="ECO:0000256" key="5">
    <source>
        <dbReference type="ARBA" id="ARBA00022692"/>
    </source>
</evidence>